<dbReference type="SFLD" id="SFLDG01125">
    <property type="entry name" value="C1.1:_Acid_Phosphatase_Like"/>
    <property type="match status" value="1"/>
</dbReference>
<dbReference type="PANTHER" id="PTHR31284:SF10">
    <property type="entry name" value="ACID PHOSPHATASE-LIKE PROTEIN"/>
    <property type="match status" value="1"/>
</dbReference>
<evidence type="ECO:0000256" key="1">
    <source>
        <dbReference type="ARBA" id="ARBA00022723"/>
    </source>
</evidence>
<dbReference type="NCBIfam" id="TIGR01533">
    <property type="entry name" value="lipo_e_P4"/>
    <property type="match status" value="1"/>
</dbReference>
<name>A0AAU7QDC1_9GAMM</name>
<sequence length="275" mass="30895">MQISTLGLAVSVFVLSVSGCVPRQNADVADSARQRLADQTVYAVNWMQQSGEYSALSYQAFNTAEMAFDQARPKPGLKKAVVVDLDETMIDNSAYAGWQIKNHQTFTNASWGRWVEARRAKALPGAVDFSRYVNEHGGRIFYVSNRDQQDYRATLENLNALGFAGVNAQTLLLKPAGGSTNKVDRFNEVEKQGYDIAVFVGDNLNDLSGEPYHQLNARRRDFVNRHQGEFGHKYIMLPNPSYGDWENGLSKTYSKADDQDKLNIREQRINAWDGK</sequence>
<dbReference type="GO" id="GO:0046872">
    <property type="term" value="F:metal ion binding"/>
    <property type="evidence" value="ECO:0007669"/>
    <property type="project" value="UniProtKB-KW"/>
</dbReference>
<reference evidence="3" key="1">
    <citation type="submission" date="2024-06" db="EMBL/GenBank/DDBJ databases">
        <authorList>
            <person name="Coelho C."/>
            <person name="Bento M."/>
            <person name="Garcia E."/>
            <person name="Camelo A."/>
            <person name="Brandao I."/>
            <person name="Espirito Santo C."/>
            <person name="Trovao J."/>
            <person name="Verissimo A."/>
            <person name="Costa J."/>
            <person name="Tiago I."/>
        </authorList>
    </citation>
    <scope>NUCLEOTIDE SEQUENCE</scope>
    <source>
        <strain evidence="3">KWT182</strain>
    </source>
</reference>
<organism evidence="3">
    <name type="scientific">Acerihabitans sp. KWT182</name>
    <dbReference type="NCBI Taxonomy" id="3157919"/>
    <lineage>
        <taxon>Bacteria</taxon>
        <taxon>Pseudomonadati</taxon>
        <taxon>Pseudomonadota</taxon>
        <taxon>Gammaproteobacteria</taxon>
        <taxon>Enterobacterales</taxon>
        <taxon>Pectobacteriaceae</taxon>
        <taxon>Acerihabitans</taxon>
    </lineage>
</organism>
<keyword evidence="2" id="KW-0732">Signal</keyword>
<dbReference type="EMBL" id="CP157947">
    <property type="protein sequence ID" value="XBS71039.1"/>
    <property type="molecule type" value="Genomic_DNA"/>
</dbReference>
<keyword evidence="3" id="KW-0449">Lipoprotein</keyword>
<evidence type="ECO:0000256" key="2">
    <source>
        <dbReference type="ARBA" id="ARBA00022729"/>
    </source>
</evidence>
<accession>A0AAU7QDC1</accession>
<dbReference type="PIRSF" id="PIRSF019271">
    <property type="entry name" value="Acid_Ptase_C"/>
    <property type="match status" value="1"/>
</dbReference>
<dbReference type="SFLD" id="SFLDS00003">
    <property type="entry name" value="Haloacid_Dehalogenase"/>
    <property type="match status" value="1"/>
</dbReference>
<dbReference type="InterPro" id="IPR036412">
    <property type="entry name" value="HAD-like_sf"/>
</dbReference>
<dbReference type="InterPro" id="IPR023214">
    <property type="entry name" value="HAD_sf"/>
</dbReference>
<dbReference type="InterPro" id="IPR006423">
    <property type="entry name" value="Lipo_e_P4"/>
</dbReference>
<dbReference type="Pfam" id="PF03767">
    <property type="entry name" value="Acid_phosphat_B"/>
    <property type="match status" value="1"/>
</dbReference>
<gene>
    <name evidence="3" type="ORF">ABK905_08570</name>
</gene>
<evidence type="ECO:0000313" key="3">
    <source>
        <dbReference type="EMBL" id="XBS71039.1"/>
    </source>
</evidence>
<dbReference type="Gene3D" id="3.40.50.1000">
    <property type="entry name" value="HAD superfamily/HAD-like"/>
    <property type="match status" value="1"/>
</dbReference>
<dbReference type="GO" id="GO:0009279">
    <property type="term" value="C:cell outer membrane"/>
    <property type="evidence" value="ECO:0007669"/>
    <property type="project" value="InterPro"/>
</dbReference>
<dbReference type="CDD" id="cd07534">
    <property type="entry name" value="HAD_CAP"/>
    <property type="match status" value="1"/>
</dbReference>
<dbReference type="InterPro" id="IPR005519">
    <property type="entry name" value="Acid_phosphat_B-like"/>
</dbReference>
<proteinExistence type="predicted"/>
<dbReference type="SUPFAM" id="SSF56784">
    <property type="entry name" value="HAD-like"/>
    <property type="match status" value="1"/>
</dbReference>
<protein>
    <submittedName>
        <fullName evidence="3">5'-nucleotidase, lipoprotein e(P4) family</fullName>
    </submittedName>
</protein>
<dbReference type="AlphaFoldDB" id="A0AAU7QDC1"/>
<keyword evidence="1" id="KW-0479">Metal-binding</keyword>
<dbReference type="PANTHER" id="PTHR31284">
    <property type="entry name" value="ACID PHOSPHATASE-LIKE PROTEIN"/>
    <property type="match status" value="1"/>
</dbReference>